<comment type="caution">
    <text evidence="11">The sequence shown here is derived from an EMBL/GenBank/DDBJ whole genome shotgun (WGS) entry which is preliminary data.</text>
</comment>
<keyword evidence="12" id="KW-1185">Reference proteome</keyword>
<dbReference type="Proteomes" id="UP001165160">
    <property type="component" value="Unassembled WGS sequence"/>
</dbReference>
<dbReference type="GO" id="GO:0033188">
    <property type="term" value="F:sphingomyelin synthase activity"/>
    <property type="evidence" value="ECO:0007669"/>
    <property type="project" value="TreeGrafter"/>
</dbReference>
<evidence type="ECO:0000256" key="5">
    <source>
        <dbReference type="ARBA" id="ARBA00022919"/>
    </source>
</evidence>
<reference evidence="12" key="1">
    <citation type="journal article" date="2023" name="Commun. Biol.">
        <title>Genome analysis of Parmales, the sister group of diatoms, reveals the evolutionary specialization of diatoms from phago-mixotrophs to photoautotrophs.</title>
        <authorList>
            <person name="Ban H."/>
            <person name="Sato S."/>
            <person name="Yoshikawa S."/>
            <person name="Yamada K."/>
            <person name="Nakamura Y."/>
            <person name="Ichinomiya M."/>
            <person name="Sato N."/>
            <person name="Blanc-Mathieu R."/>
            <person name="Endo H."/>
            <person name="Kuwata A."/>
            <person name="Ogata H."/>
        </authorList>
    </citation>
    <scope>NUCLEOTIDE SEQUENCE [LARGE SCALE GENOMIC DNA]</scope>
    <source>
        <strain evidence="12">NIES 3699</strain>
    </source>
</reference>
<evidence type="ECO:0000256" key="3">
    <source>
        <dbReference type="ARBA" id="ARBA00022679"/>
    </source>
</evidence>
<dbReference type="EMBL" id="BRXX01000208">
    <property type="protein sequence ID" value="GMH97932.1"/>
    <property type="molecule type" value="Genomic_DNA"/>
</dbReference>
<evidence type="ECO:0000256" key="6">
    <source>
        <dbReference type="ARBA" id="ARBA00022989"/>
    </source>
</evidence>
<evidence type="ECO:0000256" key="9">
    <source>
        <dbReference type="SAM" id="Phobius"/>
    </source>
</evidence>
<keyword evidence="6 9" id="KW-1133">Transmembrane helix</keyword>
<comment type="similarity">
    <text evidence="2">Belongs to the sphingomyelin synthase family.</text>
</comment>
<feature type="transmembrane region" description="Helical" evidence="9">
    <location>
        <begin position="69"/>
        <end position="89"/>
    </location>
</feature>
<dbReference type="Pfam" id="PF14360">
    <property type="entry name" value="PAP2_C"/>
    <property type="match status" value="1"/>
</dbReference>
<evidence type="ECO:0000256" key="8">
    <source>
        <dbReference type="ARBA" id="ARBA00023136"/>
    </source>
</evidence>
<organism evidence="11 12">
    <name type="scientific">Triparma verrucosa</name>
    <dbReference type="NCBI Taxonomy" id="1606542"/>
    <lineage>
        <taxon>Eukaryota</taxon>
        <taxon>Sar</taxon>
        <taxon>Stramenopiles</taxon>
        <taxon>Ochrophyta</taxon>
        <taxon>Bolidophyceae</taxon>
        <taxon>Parmales</taxon>
        <taxon>Triparmaceae</taxon>
        <taxon>Triparma</taxon>
    </lineage>
</organism>
<keyword evidence="4 9" id="KW-0812">Transmembrane</keyword>
<sequence>MPAHPPFCSSARALLTFLLYFPFIYLDLIASNYAVVRWNLLPEAQKRPLPDVVHDNFAFYENHTYLKEWPLVILYVIVILGFILPHDVLSHPRKNYRRHTSLIHFFETRIVLEFIRSCTVFLTSTSDPLGLSCVDVESSTIENIYTHWTFARCGDNIYSGHVGQLLSLIFFIQTYIIQSNSLLKTILLWTTAILLSFYVIVSRLHYTVDVVLAWFLVSSVWVAWYTVSGSGAEEKVKRS</sequence>
<dbReference type="AlphaFoldDB" id="A0A9W7BWL0"/>
<dbReference type="GO" id="GO:0000139">
    <property type="term" value="C:Golgi membrane"/>
    <property type="evidence" value="ECO:0007669"/>
    <property type="project" value="TreeGrafter"/>
</dbReference>
<evidence type="ECO:0000256" key="1">
    <source>
        <dbReference type="ARBA" id="ARBA00004141"/>
    </source>
</evidence>
<feature type="transmembrane region" description="Helical" evidence="9">
    <location>
        <begin position="182"/>
        <end position="201"/>
    </location>
</feature>
<keyword evidence="5" id="KW-0746">Sphingolipid metabolism</keyword>
<keyword evidence="8 9" id="KW-0472">Membrane</keyword>
<comment type="subcellular location">
    <subcellularLocation>
        <location evidence="1">Membrane</location>
        <topology evidence="1">Multi-pass membrane protein</topology>
    </subcellularLocation>
</comment>
<feature type="transmembrane region" description="Helical" evidence="9">
    <location>
        <begin position="208"/>
        <end position="227"/>
    </location>
</feature>
<dbReference type="PANTHER" id="PTHR21290">
    <property type="entry name" value="SPHINGOMYELIN SYNTHETASE"/>
    <property type="match status" value="1"/>
</dbReference>
<dbReference type="InterPro" id="IPR025749">
    <property type="entry name" value="Sphingomyelin_synth-like_dom"/>
</dbReference>
<evidence type="ECO:0000259" key="10">
    <source>
        <dbReference type="Pfam" id="PF14360"/>
    </source>
</evidence>
<feature type="domain" description="Sphingomyelin synthase-like" evidence="10">
    <location>
        <begin position="153"/>
        <end position="225"/>
    </location>
</feature>
<gene>
    <name evidence="11" type="ORF">TrVE_jg8352</name>
</gene>
<feature type="transmembrane region" description="Helical" evidence="9">
    <location>
        <begin position="12"/>
        <end position="35"/>
    </location>
</feature>
<dbReference type="GO" id="GO:0005886">
    <property type="term" value="C:plasma membrane"/>
    <property type="evidence" value="ECO:0007669"/>
    <property type="project" value="TreeGrafter"/>
</dbReference>
<protein>
    <recommendedName>
        <fullName evidence="10">Sphingomyelin synthase-like domain-containing protein</fullName>
    </recommendedName>
</protein>
<keyword evidence="3" id="KW-0808">Transferase</keyword>
<dbReference type="InterPro" id="IPR045221">
    <property type="entry name" value="Sphingomyelin_synth-like"/>
</dbReference>
<evidence type="ECO:0000256" key="4">
    <source>
        <dbReference type="ARBA" id="ARBA00022692"/>
    </source>
</evidence>
<dbReference type="PANTHER" id="PTHR21290:SF25">
    <property type="entry name" value="SPHINGOMYELIN SYNTHASE-RELATED PROTEIN 1"/>
    <property type="match status" value="1"/>
</dbReference>
<proteinExistence type="inferred from homology"/>
<dbReference type="GO" id="GO:0046513">
    <property type="term" value="P:ceramide biosynthetic process"/>
    <property type="evidence" value="ECO:0007669"/>
    <property type="project" value="TreeGrafter"/>
</dbReference>
<evidence type="ECO:0000256" key="2">
    <source>
        <dbReference type="ARBA" id="ARBA00005441"/>
    </source>
</evidence>
<dbReference type="GO" id="GO:0005789">
    <property type="term" value="C:endoplasmic reticulum membrane"/>
    <property type="evidence" value="ECO:0007669"/>
    <property type="project" value="TreeGrafter"/>
</dbReference>
<name>A0A9W7BWL0_9STRA</name>
<dbReference type="GO" id="GO:0047493">
    <property type="term" value="F:ceramide cholinephosphotransferase activity"/>
    <property type="evidence" value="ECO:0007669"/>
    <property type="project" value="TreeGrafter"/>
</dbReference>
<evidence type="ECO:0000313" key="12">
    <source>
        <dbReference type="Proteomes" id="UP001165160"/>
    </source>
</evidence>
<evidence type="ECO:0000313" key="11">
    <source>
        <dbReference type="EMBL" id="GMH97932.1"/>
    </source>
</evidence>
<accession>A0A9W7BWL0</accession>
<keyword evidence="7" id="KW-0443">Lipid metabolism</keyword>
<evidence type="ECO:0000256" key="7">
    <source>
        <dbReference type="ARBA" id="ARBA00023098"/>
    </source>
</evidence>